<evidence type="ECO:0000256" key="4">
    <source>
        <dbReference type="ARBA" id="ARBA00022723"/>
    </source>
</evidence>
<evidence type="ECO:0000256" key="6">
    <source>
        <dbReference type="ARBA" id="ARBA00023014"/>
    </source>
</evidence>
<keyword evidence="10" id="KW-1185">Reference proteome</keyword>
<reference evidence="10" key="1">
    <citation type="journal article" date="2019" name="Int. J. Syst. Evol. Microbiol.">
        <title>The Global Catalogue of Microorganisms (GCM) 10K type strain sequencing project: providing services to taxonomists for standard genome sequencing and annotation.</title>
        <authorList>
            <consortium name="The Broad Institute Genomics Platform"/>
            <consortium name="The Broad Institute Genome Sequencing Center for Infectious Disease"/>
            <person name="Wu L."/>
            <person name="Ma J."/>
        </authorList>
    </citation>
    <scope>NUCLEOTIDE SEQUENCE [LARGE SCALE GENOMIC DNA]</scope>
    <source>
        <strain evidence="10">JCM 17440</strain>
    </source>
</reference>
<dbReference type="InterPro" id="IPR058240">
    <property type="entry name" value="rSAM_sf"/>
</dbReference>
<evidence type="ECO:0000256" key="2">
    <source>
        <dbReference type="ARBA" id="ARBA00022485"/>
    </source>
</evidence>
<dbReference type="InterPro" id="IPR012837">
    <property type="entry name" value="NrdG"/>
</dbReference>
<evidence type="ECO:0000256" key="1">
    <source>
        <dbReference type="ARBA" id="ARBA00001966"/>
    </source>
</evidence>
<comment type="caution">
    <text evidence="9">The sequence shown here is derived from an EMBL/GenBank/DDBJ whole genome shotgun (WGS) entry which is preliminary data.</text>
</comment>
<dbReference type="SFLD" id="SFLDF00299">
    <property type="entry name" value="anaerobic_ribonucleoside-triph"/>
    <property type="match status" value="1"/>
</dbReference>
<dbReference type="InterPro" id="IPR032710">
    <property type="entry name" value="NTF2-like_dom_sf"/>
</dbReference>
<name>A0ABP8BT36_9ACTN</name>
<dbReference type="InterPro" id="IPR013785">
    <property type="entry name" value="Aldolase_TIM"/>
</dbReference>
<evidence type="ECO:0000256" key="7">
    <source>
        <dbReference type="HAMAP-Rule" id="MF_00612"/>
    </source>
</evidence>
<dbReference type="Gene3D" id="3.20.20.70">
    <property type="entry name" value="Aldolase class I"/>
    <property type="match status" value="1"/>
</dbReference>
<protein>
    <recommendedName>
        <fullName evidence="7">UPF0225 protein GCM10022254_07240</fullName>
    </recommendedName>
</protein>
<dbReference type="InterPro" id="IPR023006">
    <property type="entry name" value="YchJ-like"/>
</dbReference>
<dbReference type="Gene3D" id="3.10.450.50">
    <property type="match status" value="1"/>
</dbReference>
<dbReference type="EMBL" id="BAABAS010000003">
    <property type="protein sequence ID" value="GAA4225396.1"/>
    <property type="molecule type" value="Genomic_DNA"/>
</dbReference>
<keyword evidence="2" id="KW-0004">4Fe-4S</keyword>
<dbReference type="InterPro" id="IPR034457">
    <property type="entry name" value="Organic_radical-activating"/>
</dbReference>
<sequence>MTGTRQPLCVHAFDPFSETDGPGVRAVLWLQGCTLGCPGCFAPETHSRYGREVTVDEMFAYIAMLGGRIEGVTISGGEPLQQFRPLLRLLSRIREETPLSVLVLTGYSWDEIVRMPGAAALRERVDVLFAGRYERDLRLGSGPRGSSNKTLHLFSDRYTVSDLGGASAHRPGISPVAPGAGGVGQNAGMARCPCGVGDRYRDCCGRLHRGEASAATAAELMRSRFSAFTREDEAYLLTTWHPATRPDRVGFEDGPRWTRLEIVRTEDGGPDDDRGVVEFRAHYLDGSAPGELHEVSRFVRHDGAWVYVRGKVIAGD</sequence>
<dbReference type="SFLD" id="SFLDG01066">
    <property type="entry name" value="organic_radical-activating_enz"/>
    <property type="match status" value="1"/>
</dbReference>
<accession>A0ABP8BT36</accession>
<comment type="cofactor">
    <cofactor evidence="1">
        <name>[4Fe-4S] cluster</name>
        <dbReference type="ChEBI" id="CHEBI:49883"/>
    </cofactor>
</comment>
<dbReference type="HAMAP" id="MF_00612">
    <property type="entry name" value="UPF0225"/>
    <property type="match status" value="1"/>
</dbReference>
<comment type="similarity">
    <text evidence="7">Belongs to the UPF0225 family.</text>
</comment>
<dbReference type="CDD" id="cd01335">
    <property type="entry name" value="Radical_SAM"/>
    <property type="match status" value="1"/>
</dbReference>
<dbReference type="RefSeq" id="WP_344889498.1">
    <property type="nucleotide sequence ID" value="NZ_BAABAS010000003.1"/>
</dbReference>
<dbReference type="SFLD" id="SFLDS00029">
    <property type="entry name" value="Radical_SAM"/>
    <property type="match status" value="1"/>
</dbReference>
<evidence type="ECO:0000313" key="10">
    <source>
        <dbReference type="Proteomes" id="UP001501710"/>
    </source>
</evidence>
<dbReference type="PANTHER" id="PTHR30352:SF2">
    <property type="entry name" value="ANAEROBIC RIBONUCLEOSIDE-TRIPHOSPHATE REDUCTASE-ACTIVATING PROTEIN"/>
    <property type="match status" value="1"/>
</dbReference>
<keyword evidence="5" id="KW-0408">Iron</keyword>
<dbReference type="PANTHER" id="PTHR30352">
    <property type="entry name" value="PYRUVATE FORMATE-LYASE-ACTIVATING ENZYME"/>
    <property type="match status" value="1"/>
</dbReference>
<dbReference type="SUPFAM" id="SSF54427">
    <property type="entry name" value="NTF2-like"/>
    <property type="match status" value="1"/>
</dbReference>
<keyword evidence="6" id="KW-0411">Iron-sulfur</keyword>
<dbReference type="InterPro" id="IPR007197">
    <property type="entry name" value="rSAM"/>
</dbReference>
<feature type="domain" description="YchJ-like middle NTF2-like" evidence="8">
    <location>
        <begin position="216"/>
        <end position="310"/>
    </location>
</feature>
<proteinExistence type="inferred from homology"/>
<evidence type="ECO:0000259" key="8">
    <source>
        <dbReference type="Pfam" id="PF17775"/>
    </source>
</evidence>
<keyword evidence="3" id="KW-0949">S-adenosyl-L-methionine</keyword>
<evidence type="ECO:0000313" key="9">
    <source>
        <dbReference type="EMBL" id="GAA4225396.1"/>
    </source>
</evidence>
<keyword evidence="4" id="KW-0479">Metal-binding</keyword>
<evidence type="ECO:0000256" key="3">
    <source>
        <dbReference type="ARBA" id="ARBA00022691"/>
    </source>
</evidence>
<dbReference type="Pfam" id="PF13353">
    <property type="entry name" value="Fer4_12"/>
    <property type="match status" value="1"/>
</dbReference>
<dbReference type="InterPro" id="IPR048469">
    <property type="entry name" value="YchJ-like_M"/>
</dbReference>
<dbReference type="Pfam" id="PF17775">
    <property type="entry name" value="YchJ_M-like"/>
    <property type="match status" value="1"/>
</dbReference>
<gene>
    <name evidence="9" type="ORF">GCM10022254_07240</name>
</gene>
<dbReference type="SFLD" id="SFLDG01063">
    <property type="entry name" value="activating_enzymes__group_1"/>
    <property type="match status" value="1"/>
</dbReference>
<evidence type="ECO:0000256" key="5">
    <source>
        <dbReference type="ARBA" id="ARBA00023004"/>
    </source>
</evidence>
<dbReference type="Proteomes" id="UP001501710">
    <property type="component" value="Unassembled WGS sequence"/>
</dbReference>
<dbReference type="SUPFAM" id="SSF102114">
    <property type="entry name" value="Radical SAM enzymes"/>
    <property type="match status" value="1"/>
</dbReference>
<organism evidence="9 10">
    <name type="scientific">Actinomadura meridiana</name>
    <dbReference type="NCBI Taxonomy" id="559626"/>
    <lineage>
        <taxon>Bacteria</taxon>
        <taxon>Bacillati</taxon>
        <taxon>Actinomycetota</taxon>
        <taxon>Actinomycetes</taxon>
        <taxon>Streptosporangiales</taxon>
        <taxon>Thermomonosporaceae</taxon>
        <taxon>Actinomadura</taxon>
    </lineage>
</organism>